<dbReference type="GO" id="GO:0005524">
    <property type="term" value="F:ATP binding"/>
    <property type="evidence" value="ECO:0007669"/>
    <property type="project" value="InterPro"/>
</dbReference>
<keyword evidence="2" id="KW-0378">Hydrolase</keyword>
<keyword evidence="2" id="KW-0547">Nucleotide-binding</keyword>
<dbReference type="InterPro" id="IPR014001">
    <property type="entry name" value="Helicase_ATP-bd"/>
</dbReference>
<dbReference type="Pfam" id="PF08463">
    <property type="entry name" value="EcoEI_R_C"/>
    <property type="match status" value="1"/>
</dbReference>
<dbReference type="EMBL" id="VTHL01000001">
    <property type="protein sequence ID" value="TYZ14402.1"/>
    <property type="molecule type" value="Genomic_DNA"/>
</dbReference>
<dbReference type="CDD" id="cd18799">
    <property type="entry name" value="SF2_C_EcoAI-like"/>
    <property type="match status" value="1"/>
</dbReference>
<dbReference type="SMART" id="SM00487">
    <property type="entry name" value="DEXDc"/>
    <property type="match status" value="1"/>
</dbReference>
<dbReference type="InterPro" id="IPR006935">
    <property type="entry name" value="Helicase/UvrB_N"/>
</dbReference>
<evidence type="ECO:0000313" key="2">
    <source>
        <dbReference type="EMBL" id="TYZ14402.1"/>
    </source>
</evidence>
<feature type="domain" description="Helicase ATP-binding" evidence="1">
    <location>
        <begin position="171"/>
        <end position="364"/>
    </location>
</feature>
<accession>A0A5D6VH27</accession>
<dbReference type="Gene3D" id="3.90.1570.30">
    <property type="match status" value="1"/>
</dbReference>
<keyword evidence="2" id="KW-0067">ATP-binding</keyword>
<dbReference type="GO" id="GO:0004386">
    <property type="term" value="F:helicase activity"/>
    <property type="evidence" value="ECO:0007669"/>
    <property type="project" value="UniProtKB-KW"/>
</dbReference>
<dbReference type="InterPro" id="IPR027417">
    <property type="entry name" value="P-loop_NTPase"/>
</dbReference>
<dbReference type="GO" id="GO:0003677">
    <property type="term" value="F:DNA binding"/>
    <property type="evidence" value="ECO:0007669"/>
    <property type="project" value="InterPro"/>
</dbReference>
<evidence type="ECO:0000259" key="1">
    <source>
        <dbReference type="PROSITE" id="PS51192"/>
    </source>
</evidence>
<dbReference type="PROSITE" id="PS51192">
    <property type="entry name" value="HELICASE_ATP_BIND_1"/>
    <property type="match status" value="1"/>
</dbReference>
<keyword evidence="2" id="KW-0347">Helicase</keyword>
<dbReference type="Gene3D" id="3.40.50.300">
    <property type="entry name" value="P-loop containing nucleotide triphosphate hydrolases"/>
    <property type="match status" value="2"/>
</dbReference>
<dbReference type="GO" id="GO:0016787">
    <property type="term" value="F:hydrolase activity"/>
    <property type="evidence" value="ECO:0007669"/>
    <property type="project" value="InterPro"/>
</dbReference>
<dbReference type="AlphaFoldDB" id="A0A5D6VH27"/>
<dbReference type="InterPro" id="IPR013670">
    <property type="entry name" value="EcoEI_R_C_dom"/>
</dbReference>
<dbReference type="GO" id="GO:0005829">
    <property type="term" value="C:cytosol"/>
    <property type="evidence" value="ECO:0007669"/>
    <property type="project" value="TreeGrafter"/>
</dbReference>
<proteinExistence type="predicted"/>
<organism evidence="2 3">
    <name type="scientific">Hymenobacter lutimineralis</name>
    <dbReference type="NCBI Taxonomy" id="2606448"/>
    <lineage>
        <taxon>Bacteria</taxon>
        <taxon>Pseudomonadati</taxon>
        <taxon>Bacteroidota</taxon>
        <taxon>Cytophagia</taxon>
        <taxon>Cytophagales</taxon>
        <taxon>Hymenobacteraceae</taxon>
        <taxon>Hymenobacter</taxon>
    </lineage>
</organism>
<keyword evidence="3" id="KW-1185">Reference proteome</keyword>
<protein>
    <submittedName>
        <fullName evidence="2">DEAD/DEAH box helicase</fullName>
    </submittedName>
</protein>
<dbReference type="CDD" id="cd18032">
    <property type="entry name" value="DEXHc_RE_I_III_res"/>
    <property type="match status" value="1"/>
</dbReference>
<sequence>MLTPEQRARQIIDEQLQAAGWHIFDSGKQNFSAGAGIAIREFQTSTGPADYALFVDRKLVGIIEAKPEGTSLTAVAEQTVRYLTSTTKFVQRAADQLPFGYEANGDEVRFCDWRDPQPRSRNVFSFHRPETLRAWLADGDTTLRRRLQSLPALTTTGLRDCQVEAIRNLEESFKHDRPRALIQMATGSGKTFTAVSLIYRLIKFAGAKRILFLVDRGNLGRQTLTEFQQYVTPDDGRKFTDLYNVQNLTSNRLDSVSKVTITTIQRLYSMLRGEAEFEAGNEEESSFESAAAMATVRPKEVAYNPAIPPETYDFVVIDECHRSIYNVWQQVLEYFDAHLIGLTATPAKQTFGFFNRNLVMEYSHERAVVDGVNVGSDIYLLSTVVSQQGATVEKGLPVQHVERLTRKKRWEALDDDLPYAATQLDRSVTNPNQIRTVIREFRDVLFTRLFPGRSIVPKTLIFAKSDDHADRIVDIVREEFGKGNDFCKKITYGTTGEKADDLIKRFRNSFEPRVAVTVDMISTGTDIRPLECLLFMRDVRSRVYFDQMKGRGTRIISTSDLQNVTEDATAKTHFVLVDAVGVTHSEKKDAATTERIKGLSFKDLLKAVSYGNTEPEHLESLAKRLARLHQQLKPAEQALVSQQAHGATVQELAGRLYDAVDPVKVEDVATQLAAAAGEPTFTQGPEDEEIPVEPAPEYFRQAEEQLTTAAVAPFDNPELRSILEKLHAQKDLVIDHLSPDEVLVSEFGERFSPEQAAAKLARQQVDKFRAFIEEHNAEILALQVLHNQPWRRRELTHRQLRDLAEALKLESPDLTPAHLWDAYERLDKARVRSSVSSTGSKNLLTNLINLVQFALERTDVLEPFALTVEQRYQQWLHQQQLAGRLFTEPQRQWLDMMKDHITTSLTVETEDFGYTPFEDHGGFGRARALFGDELLPVVKELNEVLAA</sequence>
<dbReference type="PANTHER" id="PTHR47396">
    <property type="entry name" value="TYPE I RESTRICTION ENZYME ECOKI R PROTEIN"/>
    <property type="match status" value="1"/>
</dbReference>
<comment type="caution">
    <text evidence="2">The sequence shown here is derived from an EMBL/GenBank/DDBJ whole genome shotgun (WGS) entry which is preliminary data.</text>
</comment>
<dbReference type="Proteomes" id="UP000322791">
    <property type="component" value="Unassembled WGS sequence"/>
</dbReference>
<dbReference type="GO" id="GO:0006304">
    <property type="term" value="P:DNA modification"/>
    <property type="evidence" value="ECO:0007669"/>
    <property type="project" value="InterPro"/>
</dbReference>
<dbReference type="SUPFAM" id="SSF52540">
    <property type="entry name" value="P-loop containing nucleoside triphosphate hydrolases"/>
    <property type="match status" value="2"/>
</dbReference>
<dbReference type="PANTHER" id="PTHR47396:SF1">
    <property type="entry name" value="ATP-DEPENDENT HELICASE IRC3-RELATED"/>
    <property type="match status" value="1"/>
</dbReference>
<dbReference type="Pfam" id="PF04851">
    <property type="entry name" value="ResIII"/>
    <property type="match status" value="1"/>
</dbReference>
<evidence type="ECO:0000313" key="3">
    <source>
        <dbReference type="Proteomes" id="UP000322791"/>
    </source>
</evidence>
<reference evidence="2 3" key="1">
    <citation type="submission" date="2019-08" db="EMBL/GenBank/DDBJ databases">
        <authorList>
            <person name="Seo M.-J."/>
        </authorList>
    </citation>
    <scope>NUCLEOTIDE SEQUENCE [LARGE SCALE GENOMIC DNA]</scope>
    <source>
        <strain evidence="2 3">KIGAM108</strain>
    </source>
</reference>
<dbReference type="InterPro" id="IPR050742">
    <property type="entry name" value="Helicase_Restrict-Modif_Enz"/>
</dbReference>
<name>A0A5D6VH27_9BACT</name>
<dbReference type="RefSeq" id="WP_149069186.1">
    <property type="nucleotide sequence ID" value="NZ_VTHL01000001.1"/>
</dbReference>
<gene>
    <name evidence="2" type="ORF">FY528_01340</name>
</gene>